<dbReference type="SUPFAM" id="SSF52096">
    <property type="entry name" value="ClpP/crotonase"/>
    <property type="match status" value="1"/>
</dbReference>
<comment type="similarity">
    <text evidence="1">Belongs to the peptidase S49 family.</text>
</comment>
<keyword evidence="3" id="KW-0645">Protease</keyword>
<evidence type="ECO:0000313" key="3">
    <source>
        <dbReference type="EMBL" id="STI18147.1"/>
    </source>
</evidence>
<feature type="domain" description="Peptidase S49" evidence="2">
    <location>
        <begin position="13"/>
        <end position="90"/>
    </location>
</feature>
<dbReference type="AlphaFoldDB" id="A0A376RL81"/>
<dbReference type="PANTHER" id="PTHR42987">
    <property type="entry name" value="PEPTIDASE S49"/>
    <property type="match status" value="1"/>
</dbReference>
<evidence type="ECO:0000256" key="1">
    <source>
        <dbReference type="ARBA" id="ARBA00008683"/>
    </source>
</evidence>
<dbReference type="Gene3D" id="3.90.226.10">
    <property type="entry name" value="2-enoyl-CoA Hydratase, Chain A, domain 1"/>
    <property type="match status" value="1"/>
</dbReference>
<evidence type="ECO:0000259" key="2">
    <source>
        <dbReference type="Pfam" id="PF01343"/>
    </source>
</evidence>
<protein>
    <submittedName>
        <fullName evidence="3">Protease</fullName>
        <ecNumber evidence="3">3.4.21.-</ecNumber>
    </submittedName>
</protein>
<sequence>MVTGLAASQLQRLRDKNIPLTVTVDKVAASGGYMMACVADKIVSAPFAIVGSIGVVAQMPNFNRFLKSKDIDIELHTAGQYKRTLTLLGEKHRRRAGEIPRRAERNASVI</sequence>
<dbReference type="Pfam" id="PF01343">
    <property type="entry name" value="Peptidase_S49"/>
    <property type="match status" value="1"/>
</dbReference>
<name>A0A376RL81_ECOLX</name>
<proteinExistence type="inferred from homology"/>
<evidence type="ECO:0000313" key="4">
    <source>
        <dbReference type="Proteomes" id="UP000254159"/>
    </source>
</evidence>
<dbReference type="InterPro" id="IPR029045">
    <property type="entry name" value="ClpP/crotonase-like_dom_sf"/>
</dbReference>
<organism evidence="3 4">
    <name type="scientific">Escherichia coli</name>
    <dbReference type="NCBI Taxonomy" id="562"/>
    <lineage>
        <taxon>Bacteria</taxon>
        <taxon>Pseudomonadati</taxon>
        <taxon>Pseudomonadota</taxon>
        <taxon>Gammaproteobacteria</taxon>
        <taxon>Enterobacterales</taxon>
        <taxon>Enterobacteriaceae</taxon>
        <taxon>Escherichia</taxon>
    </lineage>
</organism>
<dbReference type="Proteomes" id="UP000254159">
    <property type="component" value="Unassembled WGS sequence"/>
</dbReference>
<dbReference type="EMBL" id="UGCD01000002">
    <property type="protein sequence ID" value="STI18147.1"/>
    <property type="molecule type" value="Genomic_DNA"/>
</dbReference>
<dbReference type="GO" id="GO:0006508">
    <property type="term" value="P:proteolysis"/>
    <property type="evidence" value="ECO:0007669"/>
    <property type="project" value="UniProtKB-KW"/>
</dbReference>
<keyword evidence="3" id="KW-0378">Hydrolase</keyword>
<dbReference type="PANTHER" id="PTHR42987:SF4">
    <property type="entry name" value="PROTEASE SOHB-RELATED"/>
    <property type="match status" value="1"/>
</dbReference>
<dbReference type="GO" id="GO:0008233">
    <property type="term" value="F:peptidase activity"/>
    <property type="evidence" value="ECO:0007669"/>
    <property type="project" value="UniProtKB-KW"/>
</dbReference>
<accession>A0A376RL81</accession>
<reference evidence="3 4" key="1">
    <citation type="submission" date="2018-06" db="EMBL/GenBank/DDBJ databases">
        <authorList>
            <consortium name="Pathogen Informatics"/>
            <person name="Doyle S."/>
        </authorList>
    </citation>
    <scope>NUCLEOTIDE SEQUENCE [LARGE SCALE GENOMIC DNA]</scope>
    <source>
        <strain evidence="3 4">NCTC10865</strain>
    </source>
</reference>
<dbReference type="EC" id="3.4.21.-" evidence="3"/>
<dbReference type="InterPro" id="IPR002142">
    <property type="entry name" value="Peptidase_S49"/>
</dbReference>
<gene>
    <name evidence="3" type="primary">sohB_2</name>
    <name evidence="3" type="ORF">NCTC10865_03470</name>
</gene>